<sequence length="181" mass="19891">MGLCFPSTPKKLAMTIGLFASGAALFALGLHKCYVNIAPQRARIKARNDFVRERLRKKYKKIVKAIGLVMNPIRRKNSGPICLGYPICSMICFPTYSYNNTTMMHDMQLLLLSPVQCTGVESMTTDTAAAADSIVVTWGWKIEAKARDSRIARASSCATDPHFQTRPLSPLESPPAISIPA</sequence>
<gene>
    <name evidence="3" type="ORF">H0E87_016643</name>
</gene>
<organism evidence="3 4">
    <name type="scientific">Populus deltoides</name>
    <name type="common">Eastern poplar</name>
    <name type="synonym">Eastern cottonwood</name>
    <dbReference type="NCBI Taxonomy" id="3696"/>
    <lineage>
        <taxon>Eukaryota</taxon>
        <taxon>Viridiplantae</taxon>
        <taxon>Streptophyta</taxon>
        <taxon>Embryophyta</taxon>
        <taxon>Tracheophyta</taxon>
        <taxon>Spermatophyta</taxon>
        <taxon>Magnoliopsida</taxon>
        <taxon>eudicotyledons</taxon>
        <taxon>Gunneridae</taxon>
        <taxon>Pentapetalae</taxon>
        <taxon>rosids</taxon>
        <taxon>fabids</taxon>
        <taxon>Malpighiales</taxon>
        <taxon>Salicaceae</taxon>
        <taxon>Saliceae</taxon>
        <taxon>Populus</taxon>
    </lineage>
</organism>
<dbReference type="EMBL" id="JACEGQ020000008">
    <property type="protein sequence ID" value="KAH8501954.1"/>
    <property type="molecule type" value="Genomic_DNA"/>
</dbReference>
<evidence type="ECO:0000313" key="4">
    <source>
        <dbReference type="Proteomes" id="UP000807159"/>
    </source>
</evidence>
<evidence type="ECO:0000313" key="3">
    <source>
        <dbReference type="EMBL" id="KAH8501954.1"/>
    </source>
</evidence>
<feature type="transmembrane region" description="Helical" evidence="2">
    <location>
        <begin position="12"/>
        <end position="35"/>
    </location>
</feature>
<comment type="caution">
    <text evidence="3">The sequence shown here is derived from an EMBL/GenBank/DDBJ whole genome shotgun (WGS) entry which is preliminary data.</text>
</comment>
<keyword evidence="2" id="KW-1133">Transmembrane helix</keyword>
<dbReference type="Proteomes" id="UP000807159">
    <property type="component" value="Chromosome 8"/>
</dbReference>
<evidence type="ECO:0000256" key="2">
    <source>
        <dbReference type="SAM" id="Phobius"/>
    </source>
</evidence>
<keyword evidence="4" id="KW-1185">Reference proteome</keyword>
<keyword evidence="2" id="KW-0472">Membrane</keyword>
<proteinExistence type="predicted"/>
<evidence type="ECO:0000256" key="1">
    <source>
        <dbReference type="SAM" id="MobiDB-lite"/>
    </source>
</evidence>
<keyword evidence="2" id="KW-0812">Transmembrane</keyword>
<dbReference type="AlphaFoldDB" id="A0A8T2Y9X0"/>
<accession>A0A8T2Y9X0</accession>
<name>A0A8T2Y9X0_POPDE</name>
<reference evidence="3" key="1">
    <citation type="journal article" date="2021" name="J. Hered.">
        <title>Genome Assembly of Salicaceae Populus deltoides (Eastern Cottonwood) I-69 Based on Nanopore Sequencing and Hi-C Technologies.</title>
        <authorList>
            <person name="Bai S."/>
            <person name="Wu H."/>
            <person name="Zhang J."/>
            <person name="Pan Z."/>
            <person name="Zhao W."/>
            <person name="Li Z."/>
            <person name="Tong C."/>
        </authorList>
    </citation>
    <scope>NUCLEOTIDE SEQUENCE</scope>
    <source>
        <tissue evidence="3">Leaf</tissue>
    </source>
</reference>
<feature type="region of interest" description="Disordered" evidence="1">
    <location>
        <begin position="157"/>
        <end position="181"/>
    </location>
</feature>
<protein>
    <submittedName>
        <fullName evidence="3">Uncharacterized protein</fullName>
    </submittedName>
</protein>